<protein>
    <submittedName>
        <fullName evidence="2">Uncharacterized protein</fullName>
    </submittedName>
</protein>
<accession>A0AAV0WRQ1</accession>
<proteinExistence type="predicted"/>
<name>A0AAV0WRQ1_9HEMI</name>
<dbReference type="Proteomes" id="UP001160148">
    <property type="component" value="Unassembled WGS sequence"/>
</dbReference>
<evidence type="ECO:0000256" key="1">
    <source>
        <dbReference type="SAM" id="MobiDB-lite"/>
    </source>
</evidence>
<organism evidence="2 3">
    <name type="scientific">Macrosiphum euphorbiae</name>
    <name type="common">potato aphid</name>
    <dbReference type="NCBI Taxonomy" id="13131"/>
    <lineage>
        <taxon>Eukaryota</taxon>
        <taxon>Metazoa</taxon>
        <taxon>Ecdysozoa</taxon>
        <taxon>Arthropoda</taxon>
        <taxon>Hexapoda</taxon>
        <taxon>Insecta</taxon>
        <taxon>Pterygota</taxon>
        <taxon>Neoptera</taxon>
        <taxon>Paraneoptera</taxon>
        <taxon>Hemiptera</taxon>
        <taxon>Sternorrhyncha</taxon>
        <taxon>Aphidomorpha</taxon>
        <taxon>Aphidoidea</taxon>
        <taxon>Aphididae</taxon>
        <taxon>Macrosiphini</taxon>
        <taxon>Macrosiphum</taxon>
    </lineage>
</organism>
<feature type="region of interest" description="Disordered" evidence="1">
    <location>
        <begin position="71"/>
        <end position="90"/>
    </location>
</feature>
<comment type="caution">
    <text evidence="2">The sequence shown here is derived from an EMBL/GenBank/DDBJ whole genome shotgun (WGS) entry which is preliminary data.</text>
</comment>
<evidence type="ECO:0000313" key="3">
    <source>
        <dbReference type="Proteomes" id="UP001160148"/>
    </source>
</evidence>
<gene>
    <name evidence="2" type="ORF">MEUPH1_LOCUS14024</name>
</gene>
<keyword evidence="3" id="KW-1185">Reference proteome</keyword>
<dbReference type="AlphaFoldDB" id="A0AAV0WRQ1"/>
<dbReference type="EMBL" id="CARXXK010000002">
    <property type="protein sequence ID" value="CAI6358516.1"/>
    <property type="molecule type" value="Genomic_DNA"/>
</dbReference>
<evidence type="ECO:0000313" key="2">
    <source>
        <dbReference type="EMBL" id="CAI6358516.1"/>
    </source>
</evidence>
<reference evidence="2 3" key="1">
    <citation type="submission" date="2023-01" db="EMBL/GenBank/DDBJ databases">
        <authorList>
            <person name="Whitehead M."/>
        </authorList>
    </citation>
    <scope>NUCLEOTIDE SEQUENCE [LARGE SCALE GENOMIC DNA]</scope>
</reference>
<sequence>MVVEYYISYTVRFRHLLLVEFPVPQPCGWCQQFLGSVSSSSQDIVPRYRSGCHPDQDQVTRRTFRARSLWRAKQNRRKDSETEKIRKKPN</sequence>